<dbReference type="Proteomes" id="UP001597299">
    <property type="component" value="Unassembled WGS sequence"/>
</dbReference>
<dbReference type="EMBL" id="JBHUHD010000001">
    <property type="protein sequence ID" value="MFD2142011.1"/>
    <property type="molecule type" value="Genomic_DNA"/>
</dbReference>
<keyword evidence="3" id="KW-0274">FAD</keyword>
<evidence type="ECO:0000256" key="1">
    <source>
        <dbReference type="ARBA" id="ARBA00001974"/>
    </source>
</evidence>
<dbReference type="Pfam" id="PF01494">
    <property type="entry name" value="FAD_binding_3"/>
    <property type="match status" value="1"/>
</dbReference>
<organism evidence="5 6">
    <name type="scientific">Ancylobacter oerskovii</name>
    <dbReference type="NCBI Taxonomy" id="459519"/>
    <lineage>
        <taxon>Bacteria</taxon>
        <taxon>Pseudomonadati</taxon>
        <taxon>Pseudomonadota</taxon>
        <taxon>Alphaproteobacteria</taxon>
        <taxon>Hyphomicrobiales</taxon>
        <taxon>Xanthobacteraceae</taxon>
        <taxon>Ancylobacter</taxon>
    </lineage>
</organism>
<evidence type="ECO:0000313" key="6">
    <source>
        <dbReference type="Proteomes" id="UP001597299"/>
    </source>
</evidence>
<sequence length="407" mass="44575">MGHEADLPVLIAGGGPVGILTALALARRGVAVRVFEAGAAINAAPRASTLHPASLEMLASLGLMEGIAARGLLARTFQFWDRPTSRVVAEFDHAALSDDTAFPFVIQCEQHKLAQMGLDALRAFPHAQFGFLSSVSGLEQRADRVIATVETEQGPSIIEGSYLVGADGGRSTIRKALGIDFEGYTFPERFLVLTTLDDFAAEHGVAYRAYFSDPEQWTNLFKVAGDDGKGRWRAVFPTLPGQPDEEVMNDEAAERRLQKLFPKAGRYEIAHKNIYNVHQRVAARFRDGRVFLAGDAAHVNNPIGGLGLNCGIHDAMYLAEVLGGVLNGEFPHSILDRYDEIRRPMNVEYVQQQTIANKKRLEEKDTATREANFATLKATAANPQSHRAFLMRTSLLESVRKQPAPQP</sequence>
<keyword evidence="6" id="KW-1185">Reference proteome</keyword>
<dbReference type="PANTHER" id="PTHR43004">
    <property type="entry name" value="TRK SYSTEM POTASSIUM UPTAKE PROTEIN"/>
    <property type="match status" value="1"/>
</dbReference>
<comment type="caution">
    <text evidence="5">The sequence shown here is derived from an EMBL/GenBank/DDBJ whole genome shotgun (WGS) entry which is preliminary data.</text>
</comment>
<feature type="domain" description="FAD-binding" evidence="4">
    <location>
        <begin position="7"/>
        <end position="351"/>
    </location>
</feature>
<dbReference type="InterPro" id="IPR002938">
    <property type="entry name" value="FAD-bd"/>
</dbReference>
<proteinExistence type="predicted"/>
<gene>
    <name evidence="5" type="ORF">ACFSNC_16510</name>
</gene>
<evidence type="ECO:0000256" key="2">
    <source>
        <dbReference type="ARBA" id="ARBA00022630"/>
    </source>
</evidence>
<dbReference type="SUPFAM" id="SSF51905">
    <property type="entry name" value="FAD/NAD(P)-binding domain"/>
    <property type="match status" value="1"/>
</dbReference>
<keyword evidence="2" id="KW-0285">Flavoprotein</keyword>
<dbReference type="RefSeq" id="WP_213351583.1">
    <property type="nucleotide sequence ID" value="NZ_JAHBGB010000006.1"/>
</dbReference>
<name>A0ABW4Z0T2_9HYPH</name>
<comment type="cofactor">
    <cofactor evidence="1">
        <name>FAD</name>
        <dbReference type="ChEBI" id="CHEBI:57692"/>
    </cofactor>
</comment>
<dbReference type="Gene3D" id="3.30.70.2450">
    <property type="match status" value="1"/>
</dbReference>
<dbReference type="Gene3D" id="3.50.50.60">
    <property type="entry name" value="FAD/NAD(P)-binding domain"/>
    <property type="match status" value="1"/>
</dbReference>
<dbReference type="PANTHER" id="PTHR43004:SF19">
    <property type="entry name" value="BINDING MONOOXYGENASE, PUTATIVE (JCVI)-RELATED"/>
    <property type="match status" value="1"/>
</dbReference>
<evidence type="ECO:0000313" key="5">
    <source>
        <dbReference type="EMBL" id="MFD2142011.1"/>
    </source>
</evidence>
<dbReference type="PRINTS" id="PR00420">
    <property type="entry name" value="RNGMNOXGNASE"/>
</dbReference>
<dbReference type="InterPro" id="IPR050641">
    <property type="entry name" value="RIFMO-like"/>
</dbReference>
<evidence type="ECO:0000259" key="4">
    <source>
        <dbReference type="Pfam" id="PF01494"/>
    </source>
</evidence>
<reference evidence="6" key="1">
    <citation type="journal article" date="2019" name="Int. J. Syst. Evol. Microbiol.">
        <title>The Global Catalogue of Microorganisms (GCM) 10K type strain sequencing project: providing services to taxonomists for standard genome sequencing and annotation.</title>
        <authorList>
            <consortium name="The Broad Institute Genomics Platform"/>
            <consortium name="The Broad Institute Genome Sequencing Center for Infectious Disease"/>
            <person name="Wu L."/>
            <person name="Ma J."/>
        </authorList>
    </citation>
    <scope>NUCLEOTIDE SEQUENCE [LARGE SCALE GENOMIC DNA]</scope>
    <source>
        <strain evidence="6">CCM 7435</strain>
    </source>
</reference>
<dbReference type="InterPro" id="IPR036188">
    <property type="entry name" value="FAD/NAD-bd_sf"/>
</dbReference>
<evidence type="ECO:0000256" key="3">
    <source>
        <dbReference type="ARBA" id="ARBA00022827"/>
    </source>
</evidence>
<accession>A0ABW4Z0T2</accession>
<protein>
    <submittedName>
        <fullName evidence="5">FAD-dependent oxidoreductase</fullName>
    </submittedName>
</protein>